<dbReference type="InterPro" id="IPR011050">
    <property type="entry name" value="Pectin_lyase_fold/virulence"/>
</dbReference>
<gene>
    <name evidence="1" type="ORF">S01H4_15379</name>
</gene>
<comment type="caution">
    <text evidence="1">The sequence shown here is derived from an EMBL/GenBank/DDBJ whole genome shotgun (WGS) entry which is preliminary data.</text>
</comment>
<proteinExistence type="predicted"/>
<feature type="non-terminal residue" evidence="1">
    <location>
        <position position="1"/>
    </location>
</feature>
<evidence type="ECO:0000313" key="1">
    <source>
        <dbReference type="EMBL" id="GAG68978.1"/>
    </source>
</evidence>
<dbReference type="Gene3D" id="2.60.120.260">
    <property type="entry name" value="Galactose-binding domain-like"/>
    <property type="match status" value="1"/>
</dbReference>
<feature type="non-terminal residue" evidence="1">
    <location>
        <position position="503"/>
    </location>
</feature>
<name>X1A891_9ZZZZ</name>
<protein>
    <recommendedName>
        <fullName evidence="2">Right handed beta helix domain-containing protein</fullName>
    </recommendedName>
</protein>
<dbReference type="Gene3D" id="2.160.20.10">
    <property type="entry name" value="Single-stranded right-handed beta-helix, Pectin lyase-like"/>
    <property type="match status" value="1"/>
</dbReference>
<dbReference type="SUPFAM" id="SSF51126">
    <property type="entry name" value="Pectin lyase-like"/>
    <property type="match status" value="1"/>
</dbReference>
<evidence type="ECO:0008006" key="2">
    <source>
        <dbReference type="Google" id="ProtNLM"/>
    </source>
</evidence>
<accession>X1A891</accession>
<reference evidence="1" key="1">
    <citation type="journal article" date="2014" name="Front. Microbiol.">
        <title>High frequency of phylogenetically diverse reductive dehalogenase-homologous genes in deep subseafloor sedimentary metagenomes.</title>
        <authorList>
            <person name="Kawai M."/>
            <person name="Futagami T."/>
            <person name="Toyoda A."/>
            <person name="Takaki Y."/>
            <person name="Nishi S."/>
            <person name="Hori S."/>
            <person name="Arai W."/>
            <person name="Tsubouchi T."/>
            <person name="Morono Y."/>
            <person name="Uchiyama I."/>
            <person name="Ito T."/>
            <person name="Fujiyama A."/>
            <person name="Inagaki F."/>
            <person name="Takami H."/>
        </authorList>
    </citation>
    <scope>NUCLEOTIDE SEQUENCE</scope>
    <source>
        <strain evidence="1">Expedition CK06-06</strain>
    </source>
</reference>
<organism evidence="1">
    <name type="scientific">marine sediment metagenome</name>
    <dbReference type="NCBI Taxonomy" id="412755"/>
    <lineage>
        <taxon>unclassified sequences</taxon>
        <taxon>metagenomes</taxon>
        <taxon>ecological metagenomes</taxon>
    </lineage>
</organism>
<dbReference type="InterPro" id="IPR012334">
    <property type="entry name" value="Pectin_lyas_fold"/>
</dbReference>
<dbReference type="EMBL" id="BART01006741">
    <property type="protein sequence ID" value="GAG68978.1"/>
    <property type="molecule type" value="Genomic_DNA"/>
</dbReference>
<dbReference type="AlphaFoldDB" id="X1A891"/>
<sequence length="503" mass="54022">IDAIRTRSMLVNGTPTGYSPFEGTWSTGAGLPGELLLSLPMDTTWSYEQSNTDLGTAWRAPGYDDSSWPTGRALLYVEGSSLPGPKNTLLTISATTYYFRTHFWFDGDPNEVAELQIYTILDDGAVIYLNGHNDNDALHIGIDTGPLSHTDYADRTVGNATREGPFTIPTAHLVHGDNVIAVEVHQTNAVSTDIVWGMELRAYGPATGGDVALQPGINRIIVQTFDEPGGTGNELESKYIDIWYDDGNDVPISGTLATNTILDAASGPWHVTGDIIVPTGITLTIQPGTTLFFEPGTGITVQTGGRLVAEGTQYQRIRLTRVPSSTSPWDGVKFDHTLQDNRLCYIDHEFGDGQDSRSTDVRYSRVLIDNMTWGGTNTMVLNIDHPSVICRNSVFPSITGTEPLHGVGLTGDEYLIFEGCVFGTASGYNDIIDFRDAQRPGPIVQFYNNTFLGGGDDGVDIDSADAHIEGNVFMNFHGGGGGGTANAIATGVEGGEPTEVCVV</sequence>